<accession>A0AC34QXD9</accession>
<reference evidence="2" key="1">
    <citation type="submission" date="2022-11" db="UniProtKB">
        <authorList>
            <consortium name="WormBaseParasite"/>
        </authorList>
    </citation>
    <scope>IDENTIFICATION</scope>
</reference>
<dbReference type="WBParaSite" id="JU765_v2.g20247.t1">
    <property type="protein sequence ID" value="JU765_v2.g20247.t1"/>
    <property type="gene ID" value="JU765_v2.g20247"/>
</dbReference>
<dbReference type="Proteomes" id="UP000887576">
    <property type="component" value="Unplaced"/>
</dbReference>
<proteinExistence type="predicted"/>
<protein>
    <submittedName>
        <fullName evidence="2">TAR DNA-binding protein 43 N-terminal domain-containing protein</fullName>
    </submittedName>
</protein>
<name>A0AC34QXD9_9BILA</name>
<evidence type="ECO:0000313" key="1">
    <source>
        <dbReference type="Proteomes" id="UP000887576"/>
    </source>
</evidence>
<organism evidence="1 2">
    <name type="scientific">Panagrolaimus sp. JU765</name>
    <dbReference type="NCBI Taxonomy" id="591449"/>
    <lineage>
        <taxon>Eukaryota</taxon>
        <taxon>Metazoa</taxon>
        <taxon>Ecdysozoa</taxon>
        <taxon>Nematoda</taxon>
        <taxon>Chromadorea</taxon>
        <taxon>Rhabditida</taxon>
        <taxon>Tylenchina</taxon>
        <taxon>Panagrolaimomorpha</taxon>
        <taxon>Panagrolaimoidea</taxon>
        <taxon>Panagrolaimidae</taxon>
        <taxon>Panagrolaimus</taxon>
    </lineage>
</organism>
<evidence type="ECO:0000313" key="2">
    <source>
        <dbReference type="WBParaSite" id="JU765_v2.g20247.t1"/>
    </source>
</evidence>
<sequence>MEQLPAQKSAKFGPGLESSTKMDKVVVVEDRKKQVKKRLPLDPDDTLAVATLSSAFGGALGLEFETSEGMLQTCRLDPEGKKLFAPAAGWTGQTFFAIFSDVPQLPVSRKFGADISNSPETGRVEAATLPRPISPDWDKSVMHYLLETDAGCCVTVMARRAAVTCWHCISDELTVGDFVNVKPARGNPSAKFPNKERSAVLKIVLIDERTDFVLLLSAIDLCIDPPFSEDASFGLPYIMLGLSGLEREFTEIIGLKTTVVNAPLVIKRGVVSSKRRDKFNRHLGDAGMNPGDSGAGLYGLDGAFLGIAVCFDTESDKGISLCHFAPATFLEIRIQDLGYSMAQLNSSNYQGYPEKEK</sequence>